<keyword evidence="4" id="KW-1185">Reference proteome</keyword>
<evidence type="ECO:0000256" key="1">
    <source>
        <dbReference type="SAM" id="Coils"/>
    </source>
</evidence>
<sequence>MRVTSIDLENFRSHSRYSETFEKGINLILGRNGSGKSSIIEAIGLALFGGGLRDKQEDAIKWNERRSRITVTFLADDGLEYRVEKVFGTGSSHELHQGDLLIARGKENVIEKIRIICGLQGDISKTFENVIVAFQNRIADQFLGSPAARRDYFNRVFQVDLYRKISTDFMRSYLTDLRNENEAIEREIAFMEQQLERKAEVEERVKTLSGDLSRAKEELKSLEDALNKVKAERLRLEEIGRELSSKRAQFEQQMKSLRDEAASLKGNLRQKERAVEAKEIVDRSREGHDLYERLLEKENVLSAEKRRLEGLGERSAAIEKRIAELQTEVARLSGALSNSEERLEESEKQFEELKKEREELRVKMEEAEREGGKKRETHNLSISRKEAFKVIIEEYRKPERRLAALEDLLRSLGKPEGSEELNERLTKIDEIIERVKQEVLLLEQLNEDIVSMASRRKALVEYRGSLAVGICPLLDEKCKNIENRRDYEGYIEGLINQLASGERELSKKIAEVKESPARLGKLAEERALILNTIEETDRKLKEKSNLEKEKLDLTERVNSFLLQLSTISGVSGEIDEMSESVEEDIRNTSTELELQKKHISTLKNQIEERDSRLEEIKSRIKSLNELKKKTEEEVTSRSSESDAQKSIVKEFAEELRKLPGLRAEIEEIRRAMVINRSDYEGFNKYVNLAGYLEEYSSLCRASLERCRKKAAGVTGLRKEIIALEKSFDYDRLEELKAGEKKAEESYALKRDETISIGRDIVSLRAELKNFAEMEEKKKLKKRAGEKTSRKIKLSEMIRDNLNLTGERITAGFRDAIEQKATLDYQRISGTEESIRWNEDYEVSVKASEYGDGSVRSFSNLSGGEQVLVSLCLRAAMTGVLSGARFAVFDEPTSNLDKERKELLAHSLRELFGELDQSIIVTHDDVFSEMAQKVIRLNGRDKGESV</sequence>
<dbReference type="GeneID" id="87108369"/>
<dbReference type="HOGENOM" id="CLU_004785_0_2_0"/>
<dbReference type="InterPro" id="IPR027417">
    <property type="entry name" value="P-loop_NTPase"/>
</dbReference>
<dbReference type="Proteomes" id="UP000002881">
    <property type="component" value="Chromosome"/>
</dbReference>
<reference evidence="3 4" key="1">
    <citation type="journal article" date="2012" name="Genome Biol. Evol.">
        <title>Genome Sequence of the Mesophilic Thermotogales Bacterium Mesotoga prima MesG1.Ag.4.2 Reveals the Largest Thermotogales Genome To Date.</title>
        <authorList>
            <person name="Zhaxybayeva O."/>
            <person name="Swithers K.S."/>
            <person name="Foght J."/>
            <person name="Green A.G."/>
            <person name="Bruce D."/>
            <person name="Detter C."/>
            <person name="Han S."/>
            <person name="Teshima H."/>
            <person name="Han J."/>
            <person name="Woyke T."/>
            <person name="Pitluck S."/>
            <person name="Nolan M."/>
            <person name="Ivanova N."/>
            <person name="Pati A."/>
            <person name="Land M.L."/>
            <person name="Dlutek M."/>
            <person name="Doolittle W.F."/>
            <person name="Noll K.M."/>
            <person name="Nesbo C.L."/>
        </authorList>
    </citation>
    <scope>NUCLEOTIDE SEQUENCE [LARGE SCALE GENOMIC DNA]</scope>
    <source>
        <strain evidence="4">mesG1.Ag.4.2</strain>
    </source>
</reference>
<keyword evidence="1" id="KW-0175">Coiled coil</keyword>
<feature type="coiled-coil region" evidence="1">
    <location>
        <begin position="308"/>
        <end position="377"/>
    </location>
</feature>
<dbReference type="Pfam" id="PF13175">
    <property type="entry name" value="AAA_15"/>
    <property type="match status" value="1"/>
</dbReference>
<proteinExistence type="predicted"/>
<evidence type="ECO:0000313" key="3">
    <source>
        <dbReference type="EMBL" id="AFK08269.1"/>
    </source>
</evidence>
<feature type="domain" description="Endonuclease GajA/Old nuclease/RecF-like AAA" evidence="2">
    <location>
        <begin position="1"/>
        <end position="359"/>
    </location>
</feature>
<feature type="coiled-coil region" evidence="1">
    <location>
        <begin position="418"/>
        <end position="448"/>
    </location>
</feature>
<dbReference type="PANTHER" id="PTHR32114:SF2">
    <property type="entry name" value="ABC TRANSPORTER ABCH.3"/>
    <property type="match status" value="1"/>
</dbReference>
<feature type="coiled-coil region" evidence="1">
    <location>
        <begin position="174"/>
        <end position="274"/>
    </location>
</feature>
<name>I2F8L6_9BACT</name>
<dbReference type="SUPFAM" id="SSF52540">
    <property type="entry name" value="P-loop containing nucleoside triphosphate hydrolases"/>
    <property type="match status" value="1"/>
</dbReference>
<dbReference type="PANTHER" id="PTHR32114">
    <property type="entry name" value="ABC TRANSPORTER ABCH.3"/>
    <property type="match status" value="1"/>
</dbReference>
<dbReference type="RefSeq" id="WP_014731965.1">
    <property type="nucleotide sequence ID" value="NC_017934.1"/>
</dbReference>
<organism evidence="3 4">
    <name type="scientific">Mesotoga prima MesG1.Ag.4.2</name>
    <dbReference type="NCBI Taxonomy" id="660470"/>
    <lineage>
        <taxon>Bacteria</taxon>
        <taxon>Thermotogati</taxon>
        <taxon>Thermotogota</taxon>
        <taxon>Thermotogae</taxon>
        <taxon>Kosmotogales</taxon>
        <taxon>Kosmotogaceae</taxon>
        <taxon>Mesotoga</taxon>
    </lineage>
</organism>
<dbReference type="STRING" id="660470.Theba_2670"/>
<protein>
    <submittedName>
        <fullName evidence="3">ATPase involved in DNA repair</fullName>
    </submittedName>
</protein>
<dbReference type="EMBL" id="CP003532">
    <property type="protein sequence ID" value="AFK08269.1"/>
    <property type="molecule type" value="Genomic_DNA"/>
</dbReference>
<dbReference type="KEGG" id="mpg:Theba_2670"/>
<evidence type="ECO:0000313" key="4">
    <source>
        <dbReference type="Proteomes" id="UP000002881"/>
    </source>
</evidence>
<dbReference type="Pfam" id="PF13558">
    <property type="entry name" value="SbcC_Walker_B"/>
    <property type="match status" value="1"/>
</dbReference>
<gene>
    <name evidence="3" type="ORF">Theba_2670</name>
</gene>
<accession>I2F8L6</accession>
<dbReference type="InterPro" id="IPR041685">
    <property type="entry name" value="AAA_GajA/Old/RecF-like"/>
</dbReference>
<dbReference type="Gene3D" id="3.40.50.300">
    <property type="entry name" value="P-loop containing nucleotide triphosphate hydrolases"/>
    <property type="match status" value="2"/>
</dbReference>
<evidence type="ECO:0000259" key="2">
    <source>
        <dbReference type="Pfam" id="PF13175"/>
    </source>
</evidence>
<feature type="coiled-coil region" evidence="1">
    <location>
        <begin position="599"/>
        <end position="633"/>
    </location>
</feature>
<dbReference type="AlphaFoldDB" id="I2F8L6"/>
<dbReference type="eggNOG" id="COG0419">
    <property type="taxonomic scope" value="Bacteria"/>
</dbReference>